<dbReference type="AlphaFoldDB" id="A0A8S3QSR5"/>
<organism evidence="1 2">
    <name type="scientific">Mytilus edulis</name>
    <name type="common">Blue mussel</name>
    <dbReference type="NCBI Taxonomy" id="6550"/>
    <lineage>
        <taxon>Eukaryota</taxon>
        <taxon>Metazoa</taxon>
        <taxon>Spiralia</taxon>
        <taxon>Lophotrochozoa</taxon>
        <taxon>Mollusca</taxon>
        <taxon>Bivalvia</taxon>
        <taxon>Autobranchia</taxon>
        <taxon>Pteriomorphia</taxon>
        <taxon>Mytilida</taxon>
        <taxon>Mytiloidea</taxon>
        <taxon>Mytilidae</taxon>
        <taxon>Mytilinae</taxon>
        <taxon>Mytilus</taxon>
    </lineage>
</organism>
<name>A0A8S3QSR5_MYTED</name>
<reference evidence="1" key="1">
    <citation type="submission" date="2021-03" db="EMBL/GenBank/DDBJ databases">
        <authorList>
            <person name="Bekaert M."/>
        </authorList>
    </citation>
    <scope>NUCLEOTIDE SEQUENCE</scope>
</reference>
<dbReference type="OrthoDB" id="10388669at2759"/>
<keyword evidence="2" id="KW-1185">Reference proteome</keyword>
<accession>A0A8S3QSR5</accession>
<comment type="caution">
    <text evidence="1">The sequence shown here is derived from an EMBL/GenBank/DDBJ whole genome shotgun (WGS) entry which is preliminary data.</text>
</comment>
<protein>
    <submittedName>
        <fullName evidence="1">Uncharacterized protein</fullName>
    </submittedName>
</protein>
<proteinExistence type="predicted"/>
<dbReference type="EMBL" id="CAJPWZ010000671">
    <property type="protein sequence ID" value="CAG2198219.1"/>
    <property type="molecule type" value="Genomic_DNA"/>
</dbReference>
<sequence>MELKEKNLSLQFYNYLCDIIGSEEVVRRRRQIFTANDFGGSITFANCLSSGSKAEGLDIKGSDYDQMMQLKFIRVYESLDDIQSYPDKIPLVMVNNDTKPGFTKLKLASKLFFDRLVYNAYISTDVIRNWFEIVGEETFISSKRFREQHLNSCDDLVMHGPCQSSSNGELDAAICFRFNSTPDRIYLKYANTLAEQTIFNQIKQKWGLLYAFKYLMIDGVEFLKPFYLLPHELKPLIVDEYCSIPPVVYSYVLKFLCCHQLGYNRGKHDALHDLELTIRNQYLILPIQFTFRNIYKCLSR</sequence>
<evidence type="ECO:0000313" key="1">
    <source>
        <dbReference type="EMBL" id="CAG2198219.1"/>
    </source>
</evidence>
<dbReference type="Proteomes" id="UP000683360">
    <property type="component" value="Unassembled WGS sequence"/>
</dbReference>
<evidence type="ECO:0000313" key="2">
    <source>
        <dbReference type="Proteomes" id="UP000683360"/>
    </source>
</evidence>
<gene>
    <name evidence="1" type="ORF">MEDL_12995</name>
</gene>